<sequence length="102" mass="10426">MTDVFLDVGEDSRALQSVAEGVRASHTQHAALTPHFPPHAAGKAFAGHAARLQAAFMTVHERGALRFAHAESVAQAAVAQFTAVGAADDANAAQLRGVGGAL</sequence>
<name>A0A540R4V4_9CORY</name>
<gene>
    <name evidence="1" type="ORF">EJK80_10780</name>
</gene>
<organism evidence="1 2">
    <name type="scientific">Corynebacterium phoceense</name>
    <dbReference type="NCBI Taxonomy" id="1686286"/>
    <lineage>
        <taxon>Bacteria</taxon>
        <taxon>Bacillati</taxon>
        <taxon>Actinomycetota</taxon>
        <taxon>Actinomycetes</taxon>
        <taxon>Mycobacteriales</taxon>
        <taxon>Corynebacteriaceae</taxon>
        <taxon>Corynebacterium</taxon>
    </lineage>
</organism>
<keyword evidence="2" id="KW-1185">Reference proteome</keyword>
<evidence type="ECO:0000313" key="2">
    <source>
        <dbReference type="Proteomes" id="UP000318080"/>
    </source>
</evidence>
<dbReference type="STRING" id="1686286.GCA_900092335_00035"/>
<protein>
    <submittedName>
        <fullName evidence="1">Uncharacterized protein</fullName>
    </submittedName>
</protein>
<dbReference type="Proteomes" id="UP000318080">
    <property type="component" value="Unassembled WGS sequence"/>
</dbReference>
<comment type="caution">
    <text evidence="1">The sequence shown here is derived from an EMBL/GenBank/DDBJ whole genome shotgun (WGS) entry which is preliminary data.</text>
</comment>
<dbReference type="EMBL" id="VHIR01000018">
    <property type="protein sequence ID" value="TQE42770.1"/>
    <property type="molecule type" value="Genomic_DNA"/>
</dbReference>
<accession>A0A540R4V4</accession>
<reference evidence="1 2" key="1">
    <citation type="submission" date="2019-06" db="EMBL/GenBank/DDBJ databases">
        <title>Draft genome of C. phoceense Strain 272.</title>
        <authorList>
            <person name="Pacheco L.G.C."/>
            <person name="Barberis C.M."/>
            <person name="Almuzara M.N."/>
            <person name="Traglia G.M."/>
            <person name="Santos C.S."/>
            <person name="Rocha D.J.P.G."/>
            <person name="Aguiar E.R.G.R."/>
            <person name="Vay C.A."/>
        </authorList>
    </citation>
    <scope>NUCLEOTIDE SEQUENCE [LARGE SCALE GENOMIC DNA]</scope>
    <source>
        <strain evidence="1 2">272</strain>
    </source>
</reference>
<proteinExistence type="predicted"/>
<evidence type="ECO:0000313" key="1">
    <source>
        <dbReference type="EMBL" id="TQE42770.1"/>
    </source>
</evidence>
<dbReference type="AlphaFoldDB" id="A0A540R4V4"/>
<dbReference type="RefSeq" id="WP_066486210.1">
    <property type="nucleotide sequence ID" value="NZ_JANIKL010000003.1"/>
</dbReference>